<comment type="caution">
    <text evidence="7">The sequence shown here is derived from an EMBL/GenBank/DDBJ whole genome shotgun (WGS) entry which is preliminary data.</text>
</comment>
<dbReference type="EC" id="6.3.2.2" evidence="5"/>
<dbReference type="RefSeq" id="WP_203844717.1">
    <property type="nucleotide sequence ID" value="NZ_BAAAVW010000002.1"/>
</dbReference>
<dbReference type="PANTHER" id="PTHR34378:SF1">
    <property type="entry name" value="GLUTAMATE--CYSTEINE LIGASE, CHLOROPLASTIC"/>
    <property type="match status" value="1"/>
</dbReference>
<dbReference type="InterPro" id="IPR006336">
    <property type="entry name" value="GCS2"/>
</dbReference>
<dbReference type="NCBIfam" id="TIGR03444">
    <property type="entry name" value="EgtA_Cys_ligase"/>
    <property type="match status" value="1"/>
</dbReference>
<evidence type="ECO:0000256" key="2">
    <source>
        <dbReference type="ARBA" id="ARBA00022741"/>
    </source>
</evidence>
<sequence length="398" mass="42488">MATLRIDRTAADPDAVISGIEQAEGYIASICFKTGPPETVGVELEYTVHSSVDPTAYVDPDRMCQALGDHAPPTLRTGSANLPLRRGSAVTLEPGGQVELSTVPQRSLTDLHEAVGADLAELTERLGRVGLELGGTGIDPHRPPRRMLSTPRYNAMASAFARRNGAGRTMMCSTAGLQVCLDAGPPSRWAAVHDLGPPLIALFANSRQHAGHDTGWASARMRTWLAIDPSRTSPVPVTGDDPAGEWARYVLDAQVLCVRRADGPWTVPAGVTFADWIGGALGDPPTYADLDYHVSTLFPPVRPRGYLEVRYLDTLRGTDWFAPAAIITALLADEPTIDRVRELCAPVAGQWALAARLGMADPALAKAATAVRDLALDRLDLPVDLLKDVIEGSTRNGS</sequence>
<keyword evidence="2 5" id="KW-0547">Nucleotide-binding</keyword>
<comment type="pathway">
    <text evidence="5">Amino-acid biosynthesis; ergothioneine biosynthesis.</text>
</comment>
<dbReference type="InterPro" id="IPR014746">
    <property type="entry name" value="Gln_synth/guanido_kin_cat_dom"/>
</dbReference>
<comment type="catalytic activity">
    <reaction evidence="4 5 6">
        <text>L-cysteine + L-glutamate + ATP = gamma-L-glutamyl-L-cysteine + ADP + phosphate + H(+)</text>
        <dbReference type="Rhea" id="RHEA:13285"/>
        <dbReference type="ChEBI" id="CHEBI:15378"/>
        <dbReference type="ChEBI" id="CHEBI:29985"/>
        <dbReference type="ChEBI" id="CHEBI:30616"/>
        <dbReference type="ChEBI" id="CHEBI:35235"/>
        <dbReference type="ChEBI" id="CHEBI:43474"/>
        <dbReference type="ChEBI" id="CHEBI:58173"/>
        <dbReference type="ChEBI" id="CHEBI:456216"/>
        <dbReference type="EC" id="6.3.2.2"/>
    </reaction>
</comment>
<dbReference type="GO" id="GO:0004357">
    <property type="term" value="F:glutamate-cysteine ligase activity"/>
    <property type="evidence" value="ECO:0007669"/>
    <property type="project" value="UniProtKB-UniRule"/>
</dbReference>
<dbReference type="Gene3D" id="3.30.590.20">
    <property type="match status" value="1"/>
</dbReference>
<comment type="function">
    <text evidence="5">Catalyzes the synthesis of gamma-glutamylcysteine (gamma-GC). This compound is used as substrate for the biosynthesis of the low-molecular thiol compound ergothioneine.</text>
</comment>
<dbReference type="EMBL" id="BONQ01000017">
    <property type="protein sequence ID" value="GIG42846.1"/>
    <property type="molecule type" value="Genomic_DNA"/>
</dbReference>
<keyword evidence="8" id="KW-1185">Reference proteome</keyword>
<accession>A0A919PGJ5</accession>
<dbReference type="Proteomes" id="UP000660611">
    <property type="component" value="Unassembled WGS sequence"/>
</dbReference>
<name>A0A919PGJ5_9ACTN</name>
<dbReference type="InterPro" id="IPR035434">
    <property type="entry name" value="GCL_bact_plant"/>
</dbReference>
<organism evidence="7 8">
    <name type="scientific">Dactylosporangium siamense</name>
    <dbReference type="NCBI Taxonomy" id="685454"/>
    <lineage>
        <taxon>Bacteria</taxon>
        <taxon>Bacillati</taxon>
        <taxon>Actinomycetota</taxon>
        <taxon>Actinomycetes</taxon>
        <taxon>Micromonosporales</taxon>
        <taxon>Micromonosporaceae</taxon>
        <taxon>Dactylosporangium</taxon>
    </lineage>
</organism>
<dbReference type="AlphaFoldDB" id="A0A919PGJ5"/>
<dbReference type="HAMAP" id="MF_02034">
    <property type="entry name" value="EgtA"/>
    <property type="match status" value="1"/>
</dbReference>
<reference evidence="7" key="1">
    <citation type="submission" date="2021-01" db="EMBL/GenBank/DDBJ databases">
        <title>Whole genome shotgun sequence of Dactylosporangium siamense NBRC 106093.</title>
        <authorList>
            <person name="Komaki H."/>
            <person name="Tamura T."/>
        </authorList>
    </citation>
    <scope>NUCLEOTIDE SEQUENCE</scope>
    <source>
        <strain evidence="7">NBRC 106093</strain>
    </source>
</reference>
<dbReference type="GO" id="GO:0005524">
    <property type="term" value="F:ATP binding"/>
    <property type="evidence" value="ECO:0007669"/>
    <property type="project" value="UniProtKB-UniRule"/>
</dbReference>
<evidence type="ECO:0000256" key="5">
    <source>
        <dbReference type="HAMAP-Rule" id="MF_02034"/>
    </source>
</evidence>
<keyword evidence="1 5" id="KW-0436">Ligase</keyword>
<evidence type="ECO:0000256" key="3">
    <source>
        <dbReference type="ARBA" id="ARBA00022840"/>
    </source>
</evidence>
<dbReference type="Pfam" id="PF04107">
    <property type="entry name" value="GCS2"/>
    <property type="match status" value="1"/>
</dbReference>
<evidence type="ECO:0000313" key="8">
    <source>
        <dbReference type="Proteomes" id="UP000660611"/>
    </source>
</evidence>
<proteinExistence type="inferred from homology"/>
<keyword evidence="3 5" id="KW-0067">ATP-binding</keyword>
<dbReference type="PANTHER" id="PTHR34378">
    <property type="entry name" value="GLUTAMATE--CYSTEINE LIGASE, CHLOROPLASTIC"/>
    <property type="match status" value="1"/>
</dbReference>
<gene>
    <name evidence="7" type="primary">gshA_1</name>
    <name evidence="5" type="synonym">egtA</name>
    <name evidence="7" type="ORF">Dsi01nite_008870</name>
</gene>
<dbReference type="GO" id="GO:0006750">
    <property type="term" value="P:glutathione biosynthetic process"/>
    <property type="evidence" value="ECO:0007669"/>
    <property type="project" value="UniProtKB-UniRule"/>
</dbReference>
<dbReference type="GO" id="GO:0052699">
    <property type="term" value="P:ergothioneine biosynthetic process"/>
    <property type="evidence" value="ECO:0007669"/>
    <property type="project" value="UniProtKB-UniRule"/>
</dbReference>
<dbReference type="PIRSF" id="PIRSF017901">
    <property type="entry name" value="GCL"/>
    <property type="match status" value="1"/>
</dbReference>
<dbReference type="SUPFAM" id="SSF55931">
    <property type="entry name" value="Glutamine synthetase/guanido kinase"/>
    <property type="match status" value="1"/>
</dbReference>
<dbReference type="InterPro" id="IPR017809">
    <property type="entry name" value="EgtA_Actinobacteria"/>
</dbReference>
<evidence type="ECO:0000256" key="4">
    <source>
        <dbReference type="ARBA" id="ARBA00048819"/>
    </source>
</evidence>
<comment type="similarity">
    <text evidence="5 6">Belongs to the glutamate--cysteine ligase type 2 family. EgtA subfamily.</text>
</comment>
<protein>
    <recommendedName>
        <fullName evidence="5">Glutamate--cysteine ligase EgtA</fullName>
        <ecNumber evidence="5">6.3.2.2</ecNumber>
    </recommendedName>
    <alternativeName>
        <fullName evidence="5">Gamma-glutamylcysteine synthase</fullName>
        <shortName evidence="5">GCS</shortName>
        <shortName evidence="5">Gamma-ECS</shortName>
    </alternativeName>
</protein>
<evidence type="ECO:0000313" key="7">
    <source>
        <dbReference type="EMBL" id="GIG42846.1"/>
    </source>
</evidence>
<evidence type="ECO:0000256" key="1">
    <source>
        <dbReference type="ARBA" id="ARBA00022598"/>
    </source>
</evidence>
<evidence type="ECO:0000256" key="6">
    <source>
        <dbReference type="PIRNR" id="PIRNR017901"/>
    </source>
</evidence>